<feature type="domain" description="Group II intron maturase-specific" evidence="1">
    <location>
        <begin position="3"/>
        <end position="54"/>
    </location>
</feature>
<gene>
    <name evidence="2" type="ORF">Y900_029090</name>
</gene>
<evidence type="ECO:0000259" key="1">
    <source>
        <dbReference type="Pfam" id="PF08388"/>
    </source>
</evidence>
<reference evidence="2" key="1">
    <citation type="submission" date="2014-05" db="EMBL/GenBank/DDBJ databases">
        <title>Genome sequence of Mycobacterium aromaticivorans strain JS19b1T (= DSM 45407T).</title>
        <authorList>
            <person name="Kwak Y."/>
            <person name="Park G.-S."/>
            <person name="Li Q.X."/>
            <person name="Lee S.-E."/>
            <person name="Shin J.-H."/>
        </authorList>
    </citation>
    <scope>NUCLEOTIDE SEQUENCE [LARGE SCALE GENOMIC DNA]</scope>
    <source>
        <strain evidence="2">JS19b1</strain>
    </source>
</reference>
<evidence type="ECO:0000313" key="2">
    <source>
        <dbReference type="EMBL" id="KDE97312.1"/>
    </source>
</evidence>
<dbReference type="AlphaFoldDB" id="A0A064CF03"/>
<dbReference type="InterPro" id="IPR013597">
    <property type="entry name" value="Mat_intron_G2"/>
</dbReference>
<dbReference type="EMBL" id="JALN02000002">
    <property type="protein sequence ID" value="KDE97312.1"/>
    <property type="molecule type" value="Genomic_DNA"/>
</dbReference>
<dbReference type="Pfam" id="PF08388">
    <property type="entry name" value="GIIM"/>
    <property type="match status" value="1"/>
</dbReference>
<dbReference type="eggNOG" id="COG3344">
    <property type="taxonomic scope" value="Bacteria"/>
</dbReference>
<accession>A0A064CF03</accession>
<organism evidence="2 3">
    <name type="scientific">Mycolicibacterium aromaticivorans JS19b1 = JCM 16368</name>
    <dbReference type="NCBI Taxonomy" id="1440774"/>
    <lineage>
        <taxon>Bacteria</taxon>
        <taxon>Bacillati</taxon>
        <taxon>Actinomycetota</taxon>
        <taxon>Actinomycetes</taxon>
        <taxon>Mycobacteriales</taxon>
        <taxon>Mycobacteriaceae</taxon>
        <taxon>Mycolicibacterium</taxon>
    </lineage>
</organism>
<evidence type="ECO:0000313" key="3">
    <source>
        <dbReference type="Proteomes" id="UP000022835"/>
    </source>
</evidence>
<protein>
    <recommendedName>
        <fullName evidence="1">Group II intron maturase-specific domain-containing protein</fullName>
    </recommendedName>
</protein>
<sequence length="123" mass="15116">MLSVQYRIMRLNLYIRGWTGYFRLAANPRTFPDLDEWFRRRMRQIRWKEWKLARSRVAHLGALGIRADLAWQWGMSSHGYWRTSRFRILYRALPTQSTQYWEDLGLVLFHQAWTRFQRPNDPP</sequence>
<proteinExistence type="predicted"/>
<name>A0A064CF03_9MYCO</name>
<comment type="caution">
    <text evidence="2">The sequence shown here is derived from an EMBL/GenBank/DDBJ whole genome shotgun (WGS) entry which is preliminary data.</text>
</comment>
<dbReference type="Proteomes" id="UP000022835">
    <property type="component" value="Unassembled WGS sequence"/>
</dbReference>
<keyword evidence="3" id="KW-1185">Reference proteome</keyword>